<reference evidence="2 3" key="1">
    <citation type="submission" date="2020-04" db="EMBL/GenBank/DDBJ databases">
        <title>Genome sequencing of Rosenbergiella species.</title>
        <authorList>
            <person name="Alvarez-Perez S."/>
            <person name="Lievens B."/>
        </authorList>
    </citation>
    <scope>NUCLEOTIDE SEQUENCE [LARGE SCALE GENOMIC DNA]</scope>
    <source>
        <strain evidence="2 3">CdVSA20.1</strain>
    </source>
</reference>
<evidence type="ECO:0000313" key="3">
    <source>
        <dbReference type="Proteomes" id="UP000786875"/>
    </source>
</evidence>
<evidence type="ECO:0000313" key="2">
    <source>
        <dbReference type="EMBL" id="MBT0728538.1"/>
    </source>
</evidence>
<accession>A0ABS5T9X0</accession>
<organism evidence="2 3">
    <name type="scientific">Rosenbergiella australiborealis</name>
    <dbReference type="NCBI Taxonomy" id="1544696"/>
    <lineage>
        <taxon>Bacteria</taxon>
        <taxon>Pseudomonadati</taxon>
        <taxon>Pseudomonadota</taxon>
        <taxon>Gammaproteobacteria</taxon>
        <taxon>Enterobacterales</taxon>
        <taxon>Erwiniaceae</taxon>
        <taxon>Rosenbergiella</taxon>
    </lineage>
</organism>
<feature type="region of interest" description="Disordered" evidence="1">
    <location>
        <begin position="236"/>
        <end position="262"/>
    </location>
</feature>
<dbReference type="EMBL" id="JABBFO010000026">
    <property type="protein sequence ID" value="MBT0728538.1"/>
    <property type="molecule type" value="Genomic_DNA"/>
</dbReference>
<keyword evidence="3" id="KW-1185">Reference proteome</keyword>
<gene>
    <name evidence="2" type="ORF">HGT73_14455</name>
</gene>
<feature type="compositionally biased region" description="Polar residues" evidence="1">
    <location>
        <begin position="236"/>
        <end position="255"/>
    </location>
</feature>
<sequence>MAVYLACNKGGGDCQAERAKAKEAQDTYFNQTYLNPKEAQAGYKQIENLLESTDPNAKEVFNILDGYTQAFMTFGYTEEEARARAGTYVGSIYVLGGMSAVLSSNSLTKQFGKDVATEAKPSRSTTSSFDASEIRFSQNTVSFNKTDRDTGTKYTYDNLVSSMKKSGWKGDPIDVIKMPDGKMTSMDNTRINAARDAGIRVEANVRNFNDPLPKDMVDSGRFGSATTWGEAITERINNQSGSFSKNNPYGTTNSPRMMGKEK</sequence>
<evidence type="ECO:0000256" key="1">
    <source>
        <dbReference type="SAM" id="MobiDB-lite"/>
    </source>
</evidence>
<protein>
    <submittedName>
        <fullName evidence="2">Uncharacterized protein</fullName>
    </submittedName>
</protein>
<comment type="caution">
    <text evidence="2">The sequence shown here is derived from an EMBL/GenBank/DDBJ whole genome shotgun (WGS) entry which is preliminary data.</text>
</comment>
<name>A0ABS5T9X0_9GAMM</name>
<dbReference type="Proteomes" id="UP000786875">
    <property type="component" value="Unassembled WGS sequence"/>
</dbReference>
<proteinExistence type="predicted"/>